<comment type="similarity">
    <text evidence="1 2">Belongs to the iron/ascorbate-dependent oxidoreductase family.</text>
</comment>
<dbReference type="InterPro" id="IPR027443">
    <property type="entry name" value="IPNS-like_sf"/>
</dbReference>
<dbReference type="Pfam" id="PF03171">
    <property type="entry name" value="2OG-FeII_Oxy"/>
    <property type="match status" value="1"/>
</dbReference>
<dbReference type="GO" id="GO:0046872">
    <property type="term" value="F:metal ion binding"/>
    <property type="evidence" value="ECO:0007669"/>
    <property type="project" value="UniProtKB-KW"/>
</dbReference>
<organism evidence="4 5">
    <name type="scientific">Coleophoma crateriformis</name>
    <dbReference type="NCBI Taxonomy" id="565419"/>
    <lineage>
        <taxon>Eukaryota</taxon>
        <taxon>Fungi</taxon>
        <taxon>Dikarya</taxon>
        <taxon>Ascomycota</taxon>
        <taxon>Pezizomycotina</taxon>
        <taxon>Leotiomycetes</taxon>
        <taxon>Helotiales</taxon>
        <taxon>Dermateaceae</taxon>
        <taxon>Coleophoma</taxon>
    </lineage>
</organism>
<dbReference type="Pfam" id="PF14226">
    <property type="entry name" value="DIOX_N"/>
    <property type="match status" value="1"/>
</dbReference>
<name>A0A3D8R956_9HELO</name>
<keyword evidence="5" id="KW-1185">Reference proteome</keyword>
<keyword evidence="2" id="KW-0408">Iron</keyword>
<dbReference type="GO" id="GO:0016491">
    <property type="term" value="F:oxidoreductase activity"/>
    <property type="evidence" value="ECO:0007669"/>
    <property type="project" value="UniProtKB-KW"/>
</dbReference>
<reference evidence="4 5" key="1">
    <citation type="journal article" date="2018" name="IMA Fungus">
        <title>IMA Genome-F 9: Draft genome sequence of Annulohypoxylon stygium, Aspergillus mulundensis, Berkeleyomyces basicola (syn. Thielaviopsis basicola), Ceratocystis smalleyi, two Cercospora beticola strains, Coleophoma cylindrospora, Fusarium fracticaudum, Phialophora cf. hyalina, and Morchella septimelata.</title>
        <authorList>
            <person name="Wingfield B.D."/>
            <person name="Bills G.F."/>
            <person name="Dong Y."/>
            <person name="Huang W."/>
            <person name="Nel W.J."/>
            <person name="Swalarsk-Parry B.S."/>
            <person name="Vaghefi N."/>
            <person name="Wilken P.M."/>
            <person name="An Z."/>
            <person name="de Beer Z.W."/>
            <person name="De Vos L."/>
            <person name="Chen L."/>
            <person name="Duong T.A."/>
            <person name="Gao Y."/>
            <person name="Hammerbacher A."/>
            <person name="Kikkert J.R."/>
            <person name="Li Y."/>
            <person name="Li H."/>
            <person name="Li K."/>
            <person name="Li Q."/>
            <person name="Liu X."/>
            <person name="Ma X."/>
            <person name="Naidoo K."/>
            <person name="Pethybridge S.J."/>
            <person name="Sun J."/>
            <person name="Steenkamp E.T."/>
            <person name="van der Nest M.A."/>
            <person name="van Wyk S."/>
            <person name="Wingfield M.J."/>
            <person name="Xiong C."/>
            <person name="Yue Q."/>
            <person name="Zhang X."/>
        </authorList>
    </citation>
    <scope>NUCLEOTIDE SEQUENCE [LARGE SCALE GENOMIC DNA]</scope>
    <source>
        <strain evidence="4 5">BP5796</strain>
    </source>
</reference>
<dbReference type="OrthoDB" id="288590at2759"/>
<dbReference type="AlphaFoldDB" id="A0A3D8R956"/>
<dbReference type="PANTHER" id="PTHR47990">
    <property type="entry name" value="2-OXOGLUTARATE (2OG) AND FE(II)-DEPENDENT OXYGENASE SUPERFAMILY PROTEIN-RELATED"/>
    <property type="match status" value="1"/>
</dbReference>
<dbReference type="InterPro" id="IPR044861">
    <property type="entry name" value="IPNS-like_FE2OG_OXY"/>
</dbReference>
<dbReference type="InterPro" id="IPR026992">
    <property type="entry name" value="DIOX_N"/>
</dbReference>
<dbReference type="EMBL" id="PDLN01000012">
    <property type="protein sequence ID" value="RDW70394.1"/>
    <property type="molecule type" value="Genomic_DNA"/>
</dbReference>
<feature type="domain" description="Fe2OG dioxygenase" evidence="3">
    <location>
        <begin position="154"/>
        <end position="259"/>
    </location>
</feature>
<comment type="caution">
    <text evidence="4">The sequence shown here is derived from an EMBL/GenBank/DDBJ whole genome shotgun (WGS) entry which is preliminary data.</text>
</comment>
<proteinExistence type="inferred from homology"/>
<evidence type="ECO:0000313" key="4">
    <source>
        <dbReference type="EMBL" id="RDW70394.1"/>
    </source>
</evidence>
<dbReference type="Proteomes" id="UP000256328">
    <property type="component" value="Unassembled WGS sequence"/>
</dbReference>
<keyword evidence="2" id="KW-0560">Oxidoreductase</keyword>
<dbReference type="PROSITE" id="PS51471">
    <property type="entry name" value="FE2OG_OXY"/>
    <property type="match status" value="1"/>
</dbReference>
<evidence type="ECO:0000313" key="5">
    <source>
        <dbReference type="Proteomes" id="UP000256328"/>
    </source>
</evidence>
<accession>A0A3D8R956</accession>
<evidence type="ECO:0000256" key="1">
    <source>
        <dbReference type="ARBA" id="ARBA00008056"/>
    </source>
</evidence>
<dbReference type="InterPro" id="IPR050231">
    <property type="entry name" value="Iron_ascorbate_oxido_reductase"/>
</dbReference>
<evidence type="ECO:0000256" key="2">
    <source>
        <dbReference type="RuleBase" id="RU003682"/>
    </source>
</evidence>
<dbReference type="GO" id="GO:0044283">
    <property type="term" value="P:small molecule biosynthetic process"/>
    <property type="evidence" value="ECO:0007669"/>
    <property type="project" value="UniProtKB-ARBA"/>
</dbReference>
<sequence length="346" mass="37838">MAGIPVVDLRLFASDPDRLSGELFDAASKWGFLILTGHGIPLEEIDEVFNLAQGFFAQPKEIKEEKWMNTAQVGYDHKESVIGTQEGCVFGDVAASNLTTSNLSSWWTHARREKIEAFRARCHVLSSQLLTAFATAMGLPPAYFFPAHDPAKRPGNVLRLMRYPALSTQPDANLPSLGEHTDWGTMTLLFTKTAGLEVKSPDAREFVPVPVVEGALIVNIGDGLALWSDGALKSTLHRVARKASLYDQDRYSMAYFVNANADAPLKFLKRGPEGKFTHDERKLDATFGDYQAARMRLFHEKFDSDVDGSGPVLDPKFVAIVKTLGVAHGHAITYGSTGVEQAGVAA</sequence>
<dbReference type="InterPro" id="IPR005123">
    <property type="entry name" value="Oxoglu/Fe-dep_dioxygenase_dom"/>
</dbReference>
<dbReference type="SUPFAM" id="SSF51197">
    <property type="entry name" value="Clavaminate synthase-like"/>
    <property type="match status" value="1"/>
</dbReference>
<keyword evidence="2" id="KW-0479">Metal-binding</keyword>
<evidence type="ECO:0000259" key="3">
    <source>
        <dbReference type="PROSITE" id="PS51471"/>
    </source>
</evidence>
<protein>
    <recommendedName>
        <fullName evidence="3">Fe2OG dioxygenase domain-containing protein</fullName>
    </recommendedName>
</protein>
<gene>
    <name evidence="4" type="ORF">BP5796_08791</name>
</gene>
<dbReference type="Gene3D" id="2.60.120.330">
    <property type="entry name" value="B-lactam Antibiotic, Isopenicillin N Synthase, Chain"/>
    <property type="match status" value="1"/>
</dbReference>